<dbReference type="InterPro" id="IPR023996">
    <property type="entry name" value="TonB-dep_OMP_SusC/RagA"/>
</dbReference>
<proteinExistence type="inferred from homology"/>
<protein>
    <submittedName>
        <fullName evidence="10">SusC/RagA family TonB-linked outer membrane protein</fullName>
    </submittedName>
</protein>
<dbReference type="InterPro" id="IPR008969">
    <property type="entry name" value="CarboxyPept-like_regulatory"/>
</dbReference>
<evidence type="ECO:0000256" key="5">
    <source>
        <dbReference type="ARBA" id="ARBA00023136"/>
    </source>
</evidence>
<evidence type="ECO:0000256" key="4">
    <source>
        <dbReference type="ARBA" id="ARBA00022692"/>
    </source>
</evidence>
<dbReference type="NCBIfam" id="TIGR04057">
    <property type="entry name" value="SusC_RagA_signa"/>
    <property type="match status" value="1"/>
</dbReference>
<evidence type="ECO:0000256" key="7">
    <source>
        <dbReference type="PROSITE-ProRule" id="PRU01360"/>
    </source>
</evidence>
<dbReference type="InterPro" id="IPR039426">
    <property type="entry name" value="TonB-dep_rcpt-like"/>
</dbReference>
<dbReference type="Pfam" id="PF07715">
    <property type="entry name" value="Plug"/>
    <property type="match status" value="1"/>
</dbReference>
<dbReference type="NCBIfam" id="TIGR04056">
    <property type="entry name" value="OMP_RagA_SusC"/>
    <property type="match status" value="1"/>
</dbReference>
<keyword evidence="8" id="KW-0732">Signal</keyword>
<evidence type="ECO:0000256" key="8">
    <source>
        <dbReference type="SAM" id="SignalP"/>
    </source>
</evidence>
<feature type="signal peptide" evidence="8">
    <location>
        <begin position="1"/>
        <end position="28"/>
    </location>
</feature>
<keyword evidence="11" id="KW-1185">Reference proteome</keyword>
<dbReference type="RefSeq" id="WP_188089902.1">
    <property type="nucleotide sequence ID" value="NZ_JACVFC010000003.1"/>
</dbReference>
<dbReference type="InterPro" id="IPR012910">
    <property type="entry name" value="Plug_dom"/>
</dbReference>
<accession>A0ABR7TQL4</accession>
<feature type="chain" id="PRO_5045125027" evidence="8">
    <location>
        <begin position="29"/>
        <end position="1040"/>
    </location>
</feature>
<organism evidence="10 11">
    <name type="scientific">Chitinophaga qingshengii</name>
    <dbReference type="NCBI Taxonomy" id="1569794"/>
    <lineage>
        <taxon>Bacteria</taxon>
        <taxon>Pseudomonadati</taxon>
        <taxon>Bacteroidota</taxon>
        <taxon>Chitinophagia</taxon>
        <taxon>Chitinophagales</taxon>
        <taxon>Chitinophagaceae</taxon>
        <taxon>Chitinophaga</taxon>
    </lineage>
</organism>
<dbReference type="InterPro" id="IPR036942">
    <property type="entry name" value="Beta-barrel_TonB_sf"/>
</dbReference>
<keyword evidence="5 7" id="KW-0472">Membrane</keyword>
<evidence type="ECO:0000313" key="10">
    <source>
        <dbReference type="EMBL" id="MBC9932766.1"/>
    </source>
</evidence>
<keyword evidence="3 7" id="KW-1134">Transmembrane beta strand</keyword>
<dbReference type="Pfam" id="PF13620">
    <property type="entry name" value="CarboxypepD_reg"/>
    <property type="match status" value="1"/>
</dbReference>
<comment type="similarity">
    <text evidence="7">Belongs to the TonB-dependent receptor family.</text>
</comment>
<keyword evidence="2 7" id="KW-0813">Transport</keyword>
<evidence type="ECO:0000256" key="2">
    <source>
        <dbReference type="ARBA" id="ARBA00022448"/>
    </source>
</evidence>
<evidence type="ECO:0000313" key="11">
    <source>
        <dbReference type="Proteomes" id="UP000659124"/>
    </source>
</evidence>
<reference evidence="10 11" key="1">
    <citation type="submission" date="2020-09" db="EMBL/GenBank/DDBJ databases">
        <title>Genome sequences of type strains of Chitinophaga qingshengii and Chitinophaga varians.</title>
        <authorList>
            <person name="Kittiwongwattana C."/>
        </authorList>
    </citation>
    <scope>NUCLEOTIDE SEQUENCE [LARGE SCALE GENOMIC DNA]</scope>
    <source>
        <strain evidence="10 11">JCM 30026</strain>
    </source>
</reference>
<evidence type="ECO:0000259" key="9">
    <source>
        <dbReference type="Pfam" id="PF07715"/>
    </source>
</evidence>
<name>A0ABR7TQL4_9BACT</name>
<evidence type="ECO:0000256" key="1">
    <source>
        <dbReference type="ARBA" id="ARBA00004571"/>
    </source>
</evidence>
<dbReference type="InterPro" id="IPR023997">
    <property type="entry name" value="TonB-dep_OMP_SusC/RagA_CS"/>
</dbReference>
<dbReference type="InterPro" id="IPR037066">
    <property type="entry name" value="Plug_dom_sf"/>
</dbReference>
<keyword evidence="6 7" id="KW-0998">Cell outer membrane</keyword>
<evidence type="ECO:0000256" key="3">
    <source>
        <dbReference type="ARBA" id="ARBA00022452"/>
    </source>
</evidence>
<dbReference type="EMBL" id="JACVFC010000003">
    <property type="protein sequence ID" value="MBC9932766.1"/>
    <property type="molecule type" value="Genomic_DNA"/>
</dbReference>
<comment type="subcellular location">
    <subcellularLocation>
        <location evidence="1 7">Cell outer membrane</location>
        <topology evidence="1 7">Multi-pass membrane protein</topology>
    </subcellularLocation>
</comment>
<feature type="domain" description="TonB-dependent receptor plug" evidence="9">
    <location>
        <begin position="129"/>
        <end position="235"/>
    </location>
</feature>
<dbReference type="Proteomes" id="UP000659124">
    <property type="component" value="Unassembled WGS sequence"/>
</dbReference>
<dbReference type="Gene3D" id="2.60.40.1120">
    <property type="entry name" value="Carboxypeptidase-like, regulatory domain"/>
    <property type="match status" value="1"/>
</dbReference>
<evidence type="ECO:0000256" key="6">
    <source>
        <dbReference type="ARBA" id="ARBA00023237"/>
    </source>
</evidence>
<comment type="caution">
    <text evidence="10">The sequence shown here is derived from an EMBL/GenBank/DDBJ whole genome shotgun (WGS) entry which is preliminary data.</text>
</comment>
<gene>
    <name evidence="10" type="ORF">ICL07_20435</name>
</gene>
<sequence>MGGIGKTTIAIMLALCAMVVRSYGQNNAGNVNGTVTDQTGTPLPGATIEAAANGKRVNIAISDNVGKFVFKNLPAGNYAFNVSMIGYDTKSFKGYKIVAGDNPALSLSLTSTVSELNSVVVIGYGTRKRQDVTGAVAKADLQVQKQSPNANVMSSLRGTVPGLTVGQVNKAGSDPTLMVRGRNSISGTTSPLIVVDGLIYRGSLTSINPSDIASIDLLKDASAAAVYGSQASNGVVLVTTKSGAGMDKITVDYSGSYSLQEMTKKSMKPATGAQYVAKLGDWYLSESRDPNDMTKMNPNWDPTTKMPGIEADNYRNGYEANWWDLMTNASPRIMNHNIGLSGRSKKLRYYLGYGYFDQKNLIMNDNYRRNSVRINVEAKPADWLTIGAQTGLSINDYSGVSPKFSDIMQLKPYNLPFDPKTGQMLEFYQQTTTPTALEVLRRSKDYDRNLNLIGNFFASVDIPYIKGLNYRVNFGNNYIYANRFNYDAPSVEATAYKTYMTDYFLTIDNILTYKRDFGKHGVDLTLLYGAEKNMHDGLKTSAGGITNGVLSYNRLDIGDPSRLTVGNNLDTLPWQEQSLYQMARLSYSYDKKYILTGTVRRDGFSGFSALHKWATFPSIAFAWRMKEENFLKSVSFLDDLKLRLSYGATGNRTVGRYQTLAQMNVGLSNGYLYGSSGGAQLGSYLSQLPNAGLRWETTRSFNTGVDFSFFNNRLFGSIDLYFSNSESLLNSRATPTITGFNSFLINIGKIQNRGQEINITGIPVSNKDFKWEVSANFFRNRNKVLDIDGTKNNLLNGSDPILSYFIGQPYGVVYDYKITGMYQIGEQIPASLAAQGFKAGQYKVEDRNGDGIITPDDKQILGRLDPSYSLGISNSFQYKAFQLKFFINTIQGGKNGYLGAPGIMLLNPDNIRNNNGFVYDYWTPNNPDARYRSIAAYVATLGENFGPYVSRSFIRLQDVTLTYTLPKGLLNRLKILQAASVYVNAQNLLTITKWDGWDPESNPPSGQKSSLGLKMPGGLGLDQNGYPVMKNYSLGVNVTF</sequence>
<dbReference type="Gene3D" id="2.40.170.20">
    <property type="entry name" value="TonB-dependent receptor, beta-barrel domain"/>
    <property type="match status" value="1"/>
</dbReference>
<dbReference type="SUPFAM" id="SSF49464">
    <property type="entry name" value="Carboxypeptidase regulatory domain-like"/>
    <property type="match status" value="1"/>
</dbReference>
<dbReference type="Gene3D" id="2.170.130.10">
    <property type="entry name" value="TonB-dependent receptor, plug domain"/>
    <property type="match status" value="1"/>
</dbReference>
<dbReference type="SUPFAM" id="SSF56935">
    <property type="entry name" value="Porins"/>
    <property type="match status" value="1"/>
</dbReference>
<keyword evidence="4 7" id="KW-0812">Transmembrane</keyword>
<dbReference type="PROSITE" id="PS52016">
    <property type="entry name" value="TONB_DEPENDENT_REC_3"/>
    <property type="match status" value="1"/>
</dbReference>